<dbReference type="SMART" id="SM00855">
    <property type="entry name" value="PGAM"/>
    <property type="match status" value="1"/>
</dbReference>
<keyword evidence="1" id="KW-0324">Glycolysis</keyword>
<evidence type="ECO:0000313" key="6">
    <source>
        <dbReference type="Proteomes" id="UP000249163"/>
    </source>
</evidence>
<evidence type="ECO:0000256" key="4">
    <source>
        <dbReference type="PIRSR" id="PIRSR613078-2"/>
    </source>
</evidence>
<dbReference type="RefSeq" id="WP_076201449.1">
    <property type="nucleotide sequence ID" value="NZ_CP021965.1"/>
</dbReference>
<dbReference type="PIRSF" id="PIRSF000709">
    <property type="entry name" value="6PFK_2-Ptase"/>
    <property type="match status" value="1"/>
</dbReference>
<name>A0A1R0Z516_9BACL</name>
<feature type="active site" description="Tele-phosphohistidine intermediate" evidence="3">
    <location>
        <position position="11"/>
    </location>
</feature>
<dbReference type="Gene3D" id="3.40.50.1240">
    <property type="entry name" value="Phosphoglycerate mutase-like"/>
    <property type="match status" value="1"/>
</dbReference>
<dbReference type="PANTHER" id="PTHR48100:SF1">
    <property type="entry name" value="HISTIDINE PHOSPHATASE FAMILY PROTEIN-RELATED"/>
    <property type="match status" value="1"/>
</dbReference>
<feature type="active site" description="Proton donor/acceptor" evidence="3">
    <location>
        <position position="86"/>
    </location>
</feature>
<accession>A0A1R0Z516</accession>
<dbReference type="PROSITE" id="PS00175">
    <property type="entry name" value="PG_MUTASE"/>
    <property type="match status" value="1"/>
</dbReference>
<dbReference type="GO" id="GO:0005737">
    <property type="term" value="C:cytoplasm"/>
    <property type="evidence" value="ECO:0007669"/>
    <property type="project" value="TreeGrafter"/>
</dbReference>
<evidence type="ECO:0000256" key="2">
    <source>
        <dbReference type="ARBA" id="ARBA00023235"/>
    </source>
</evidence>
<dbReference type="Pfam" id="PF00300">
    <property type="entry name" value="His_Phos_1"/>
    <property type="match status" value="1"/>
</dbReference>
<organism evidence="5 6">
    <name type="scientific">Paenibacillus odorifer</name>
    <dbReference type="NCBI Taxonomy" id="189426"/>
    <lineage>
        <taxon>Bacteria</taxon>
        <taxon>Bacillati</taxon>
        <taxon>Bacillota</taxon>
        <taxon>Bacilli</taxon>
        <taxon>Bacillales</taxon>
        <taxon>Paenibacillaceae</taxon>
        <taxon>Paenibacillus</taxon>
    </lineage>
</organism>
<dbReference type="CDD" id="cd07067">
    <property type="entry name" value="HP_PGM_like"/>
    <property type="match status" value="1"/>
</dbReference>
<dbReference type="InterPro" id="IPR001345">
    <property type="entry name" value="PG/BPGM_mutase_AS"/>
</dbReference>
<dbReference type="AlphaFoldDB" id="A0A1R0Z516"/>
<dbReference type="OrthoDB" id="9782128at2"/>
<feature type="binding site" evidence="4">
    <location>
        <position position="62"/>
    </location>
    <ligand>
        <name>substrate</name>
    </ligand>
</feature>
<sequence length="207" mass="23685">MTKTVLYLTRHGQTEWNLQKRMQGHQNSALTALGEQQAEWLRDRLEVENLNLGAIYSSTSPRALHTAQILRGKRSLPIQQQASLMEINMGSWEGMNTDQIQLESPLQYSHFFTRPDLYIPLTSGETYKQLEQRVVPTMECIINDNVGLEVLIITHRMTLKVIMAYFLNKSLQEIGELPDILSTALCKVTLTETKTTIDLYGDTSHYQ</sequence>
<dbReference type="PANTHER" id="PTHR48100">
    <property type="entry name" value="BROAD-SPECIFICITY PHOSPHATASE YOR283W-RELATED"/>
    <property type="match status" value="1"/>
</dbReference>
<dbReference type="InterPro" id="IPR013078">
    <property type="entry name" value="His_Pase_superF_clade-1"/>
</dbReference>
<gene>
    <name evidence="5" type="ORF">CD191_19345</name>
</gene>
<proteinExistence type="predicted"/>
<dbReference type="InterPro" id="IPR050275">
    <property type="entry name" value="PGM_Phosphatase"/>
</dbReference>
<evidence type="ECO:0000313" key="5">
    <source>
        <dbReference type="EMBL" id="AWV34598.1"/>
    </source>
</evidence>
<dbReference type="EMBL" id="CP021965">
    <property type="protein sequence ID" value="AWV34598.1"/>
    <property type="molecule type" value="Genomic_DNA"/>
</dbReference>
<evidence type="ECO:0000256" key="1">
    <source>
        <dbReference type="ARBA" id="ARBA00023152"/>
    </source>
</evidence>
<protein>
    <submittedName>
        <fullName evidence="5">Histidine phosphatase family protein</fullName>
    </submittedName>
</protein>
<dbReference type="SUPFAM" id="SSF53254">
    <property type="entry name" value="Phosphoglycerate mutase-like"/>
    <property type="match status" value="1"/>
</dbReference>
<feature type="binding site" evidence="4">
    <location>
        <begin position="10"/>
        <end position="17"/>
    </location>
    <ligand>
        <name>substrate</name>
    </ligand>
</feature>
<dbReference type="Proteomes" id="UP000249163">
    <property type="component" value="Chromosome"/>
</dbReference>
<dbReference type="InterPro" id="IPR029033">
    <property type="entry name" value="His_PPase_superfam"/>
</dbReference>
<dbReference type="GO" id="GO:0016791">
    <property type="term" value="F:phosphatase activity"/>
    <property type="evidence" value="ECO:0007669"/>
    <property type="project" value="TreeGrafter"/>
</dbReference>
<evidence type="ECO:0000256" key="3">
    <source>
        <dbReference type="PIRSR" id="PIRSR613078-1"/>
    </source>
</evidence>
<keyword evidence="2" id="KW-0413">Isomerase</keyword>
<reference evidence="5 6" key="1">
    <citation type="submission" date="2017-06" db="EMBL/GenBank/DDBJ databases">
        <title>Complete genome sequence of Paenibacillus odorifer CBA7130.</title>
        <authorList>
            <person name="Nam Y.-D."/>
            <person name="Kang J."/>
            <person name="Chung W.-H."/>
        </authorList>
    </citation>
    <scope>NUCLEOTIDE SEQUENCE [LARGE SCALE GENOMIC DNA]</scope>
    <source>
        <strain evidence="5 6">CBA7130</strain>
    </source>
</reference>